<evidence type="ECO:0000256" key="1">
    <source>
        <dbReference type="ARBA" id="ARBA00022617"/>
    </source>
</evidence>
<evidence type="ECO:0000256" key="4">
    <source>
        <dbReference type="PROSITE-ProRule" id="PRU00433"/>
    </source>
</evidence>
<dbReference type="RefSeq" id="WP_317081519.1">
    <property type="nucleotide sequence ID" value="NZ_CP136594.1"/>
</dbReference>
<organism evidence="6 7">
    <name type="scientific">Alterisphingorhabdus coralli</name>
    <dbReference type="NCBI Taxonomy" id="3071408"/>
    <lineage>
        <taxon>Bacteria</taxon>
        <taxon>Pseudomonadati</taxon>
        <taxon>Pseudomonadota</taxon>
        <taxon>Alphaproteobacteria</taxon>
        <taxon>Sphingomonadales</taxon>
        <taxon>Sphingomonadaceae</taxon>
        <taxon>Alterisphingorhabdus (ex Yan et al. 2024)</taxon>
    </lineage>
</organism>
<sequence>MGGAALLLAATDALPLRAMQWLKVDGGPDAMVAAVNYDPGVCLAANASQNALTGEILFRTPSLLGGQAAKAGLSCASCHVNGGDNPNFHFPNASGAPGTADVSNSFFSATGGNGTFDPVSIPNLAEPGKVSRADPGELEAFLKTLIVVEFAGEEPHPAALSALADYIRALRSCEVQGESGRSLAGDLALVERAALMAERRMAERDEDMARLLVAGARDTLGRIYERFAGDDLRKERNSIEHSSITLHAASRETGSSNRIASFAVWRETFHGLRQILQRREDESLYNVQRLRERLE</sequence>
<dbReference type="KEGG" id="acoa:RB602_14370"/>
<gene>
    <name evidence="6" type="ORF">RB602_14370</name>
</gene>
<dbReference type="Proteomes" id="UP001302429">
    <property type="component" value="Chromosome"/>
</dbReference>
<evidence type="ECO:0000313" key="6">
    <source>
        <dbReference type="EMBL" id="WOE75001.1"/>
    </source>
</evidence>
<dbReference type="GO" id="GO:0046872">
    <property type="term" value="F:metal ion binding"/>
    <property type="evidence" value="ECO:0007669"/>
    <property type="project" value="UniProtKB-KW"/>
</dbReference>
<dbReference type="EMBL" id="CP136594">
    <property type="protein sequence ID" value="WOE75001.1"/>
    <property type="molecule type" value="Genomic_DNA"/>
</dbReference>
<keyword evidence="2 4" id="KW-0479">Metal-binding</keyword>
<keyword evidence="7" id="KW-1185">Reference proteome</keyword>
<evidence type="ECO:0000256" key="3">
    <source>
        <dbReference type="ARBA" id="ARBA00023004"/>
    </source>
</evidence>
<dbReference type="InterPro" id="IPR009056">
    <property type="entry name" value="Cyt_c-like_dom"/>
</dbReference>
<evidence type="ECO:0000259" key="5">
    <source>
        <dbReference type="PROSITE" id="PS51007"/>
    </source>
</evidence>
<evidence type="ECO:0000256" key="2">
    <source>
        <dbReference type="ARBA" id="ARBA00022723"/>
    </source>
</evidence>
<feature type="domain" description="Cytochrome c" evidence="5">
    <location>
        <begin position="49"/>
        <end position="171"/>
    </location>
</feature>
<name>A0AA97F6T4_9SPHN</name>
<dbReference type="InterPro" id="IPR036909">
    <property type="entry name" value="Cyt_c-like_dom_sf"/>
</dbReference>
<dbReference type="GO" id="GO:0020037">
    <property type="term" value="F:heme binding"/>
    <property type="evidence" value="ECO:0007669"/>
    <property type="project" value="InterPro"/>
</dbReference>
<dbReference type="GO" id="GO:0009055">
    <property type="term" value="F:electron transfer activity"/>
    <property type="evidence" value="ECO:0007669"/>
    <property type="project" value="InterPro"/>
</dbReference>
<evidence type="ECO:0000313" key="7">
    <source>
        <dbReference type="Proteomes" id="UP001302429"/>
    </source>
</evidence>
<reference evidence="6 7" key="1">
    <citation type="submission" date="2023-10" db="EMBL/GenBank/DDBJ databases">
        <title>Complete genome sequence of a Sphingomonadaceae bacterium.</title>
        <authorList>
            <person name="Yan C."/>
        </authorList>
    </citation>
    <scope>NUCLEOTIDE SEQUENCE [LARGE SCALE GENOMIC DNA]</scope>
    <source>
        <strain evidence="6 7">SCSIO 66989</strain>
    </source>
</reference>
<accession>A0AA97F6T4</accession>
<protein>
    <recommendedName>
        <fullName evidence="5">Cytochrome c domain-containing protein</fullName>
    </recommendedName>
</protein>
<dbReference type="AlphaFoldDB" id="A0AA97F6T4"/>
<proteinExistence type="predicted"/>
<dbReference type="PROSITE" id="PS51007">
    <property type="entry name" value="CYTC"/>
    <property type="match status" value="1"/>
</dbReference>
<keyword evidence="3 4" id="KW-0408">Iron</keyword>
<keyword evidence="1 4" id="KW-0349">Heme</keyword>
<dbReference type="SUPFAM" id="SSF46626">
    <property type="entry name" value="Cytochrome c"/>
    <property type="match status" value="1"/>
</dbReference>